<evidence type="ECO:0000313" key="2">
    <source>
        <dbReference type="EMBL" id="KAK7810649.1"/>
    </source>
</evidence>
<evidence type="ECO:0000313" key="3">
    <source>
        <dbReference type="Proteomes" id="UP001488838"/>
    </source>
</evidence>
<dbReference type="PANTHER" id="PTHR16830:SF13">
    <property type="entry name" value="FYN-BINDING PROTEIN 1"/>
    <property type="match status" value="1"/>
</dbReference>
<dbReference type="AlphaFoldDB" id="A0AAW0I846"/>
<gene>
    <name evidence="2" type="ORF">U0070_012775</name>
</gene>
<organism evidence="2 3">
    <name type="scientific">Myodes glareolus</name>
    <name type="common">Bank vole</name>
    <name type="synonym">Clethrionomys glareolus</name>
    <dbReference type="NCBI Taxonomy" id="447135"/>
    <lineage>
        <taxon>Eukaryota</taxon>
        <taxon>Metazoa</taxon>
        <taxon>Chordata</taxon>
        <taxon>Craniata</taxon>
        <taxon>Vertebrata</taxon>
        <taxon>Euteleostomi</taxon>
        <taxon>Mammalia</taxon>
        <taxon>Eutheria</taxon>
        <taxon>Euarchontoglires</taxon>
        <taxon>Glires</taxon>
        <taxon>Rodentia</taxon>
        <taxon>Myomorpha</taxon>
        <taxon>Muroidea</taxon>
        <taxon>Cricetidae</taxon>
        <taxon>Arvicolinae</taxon>
        <taxon>Myodes</taxon>
    </lineage>
</organism>
<dbReference type="Proteomes" id="UP001488838">
    <property type="component" value="Unassembled WGS sequence"/>
</dbReference>
<accession>A0AAW0I846</accession>
<feature type="region of interest" description="Disordered" evidence="1">
    <location>
        <begin position="43"/>
        <end position="105"/>
    </location>
</feature>
<proteinExistence type="predicted"/>
<feature type="compositionally biased region" description="Acidic residues" evidence="1">
    <location>
        <begin position="49"/>
        <end position="59"/>
    </location>
</feature>
<evidence type="ECO:0000256" key="1">
    <source>
        <dbReference type="SAM" id="MobiDB-lite"/>
    </source>
</evidence>
<protein>
    <submittedName>
        <fullName evidence="2">Uncharacterized protein</fullName>
    </submittedName>
</protein>
<dbReference type="GO" id="GO:0005886">
    <property type="term" value="C:plasma membrane"/>
    <property type="evidence" value="ECO:0007669"/>
    <property type="project" value="InterPro"/>
</dbReference>
<dbReference type="GO" id="GO:0050852">
    <property type="term" value="P:T cell receptor signaling pathway"/>
    <property type="evidence" value="ECO:0007669"/>
    <property type="project" value="TreeGrafter"/>
</dbReference>
<dbReference type="PANTHER" id="PTHR16830">
    <property type="entry name" value="SH2 CONTAINING ADAPTOR PRAM-1 RELATED"/>
    <property type="match status" value="1"/>
</dbReference>
<dbReference type="InterPro" id="IPR043443">
    <property type="entry name" value="FYB1/2-like"/>
</dbReference>
<feature type="non-terminal residue" evidence="2">
    <location>
        <position position="1"/>
    </location>
</feature>
<dbReference type="EMBL" id="JBBHLL010000190">
    <property type="protein sequence ID" value="KAK7810649.1"/>
    <property type="molecule type" value="Genomic_DNA"/>
</dbReference>
<reference evidence="2 3" key="1">
    <citation type="journal article" date="2023" name="bioRxiv">
        <title>Conserved and derived expression patterns and positive selection on dental genes reveal complex evolutionary context of ever-growing rodent molars.</title>
        <authorList>
            <person name="Calamari Z.T."/>
            <person name="Song A."/>
            <person name="Cohen E."/>
            <person name="Akter M."/>
            <person name="Roy R.D."/>
            <person name="Hallikas O."/>
            <person name="Christensen M.M."/>
            <person name="Li P."/>
            <person name="Marangoni P."/>
            <person name="Jernvall J."/>
            <person name="Klein O.D."/>
        </authorList>
    </citation>
    <scope>NUCLEOTIDE SEQUENCE [LARGE SCALE GENOMIC DNA]</scope>
    <source>
        <strain evidence="2">V071</strain>
    </source>
</reference>
<feature type="compositionally biased region" description="Basic and acidic residues" evidence="1">
    <location>
        <begin position="118"/>
        <end position="133"/>
    </location>
</feature>
<feature type="region of interest" description="Disordered" evidence="1">
    <location>
        <begin position="118"/>
        <end position="141"/>
    </location>
</feature>
<feature type="compositionally biased region" description="Acidic residues" evidence="1">
    <location>
        <begin position="79"/>
        <end position="93"/>
    </location>
</feature>
<name>A0AAW0I846_MYOGA</name>
<comment type="caution">
    <text evidence="2">The sequence shown here is derived from an EMBL/GenBank/DDBJ whole genome shotgun (WGS) entry which is preliminary data.</text>
</comment>
<keyword evidence="3" id="KW-1185">Reference proteome</keyword>
<sequence>SKVFKCRLPGPFSLLVDGYIKTTAVEIDYDSLKRKKNTLNAVPSRLVEDDQEVYDDVAEQDAPNSHGQSGSGGMFPPPPDDDIYDGIDEEDANDGPMLQGEEKTSTWSWGILKMLKGKEDRKKSVREKPKVSESDSNEGSS</sequence>
<dbReference type="GO" id="GO:0007229">
    <property type="term" value="P:integrin-mediated signaling pathway"/>
    <property type="evidence" value="ECO:0007669"/>
    <property type="project" value="InterPro"/>
</dbReference>
<dbReference type="GO" id="GO:0072659">
    <property type="term" value="P:protein localization to plasma membrane"/>
    <property type="evidence" value="ECO:0007669"/>
    <property type="project" value="TreeGrafter"/>
</dbReference>